<dbReference type="GO" id="GO:0005524">
    <property type="term" value="F:ATP binding"/>
    <property type="evidence" value="ECO:0007669"/>
    <property type="project" value="UniProtKB-KW"/>
</dbReference>
<dbReference type="PANTHER" id="PTHR12835">
    <property type="entry name" value="BIOTIN PROTEIN LIGASE"/>
    <property type="match status" value="1"/>
</dbReference>
<comment type="caution">
    <text evidence="5">The sequence shown here is derived from an EMBL/GenBank/DDBJ whole genome shotgun (WGS) entry which is preliminary data.</text>
</comment>
<evidence type="ECO:0000313" key="5">
    <source>
        <dbReference type="EMBL" id="OIR06837.1"/>
    </source>
</evidence>
<dbReference type="SUPFAM" id="SSF55681">
    <property type="entry name" value="Class II aaRS and biotin synthetases"/>
    <property type="match status" value="1"/>
</dbReference>
<dbReference type="EMBL" id="MLJW01000041">
    <property type="protein sequence ID" value="OIR06837.1"/>
    <property type="molecule type" value="Genomic_DNA"/>
</dbReference>
<gene>
    <name evidence="5" type="primary">birA_5</name>
    <name evidence="5" type="ORF">GALL_110860</name>
</gene>
<evidence type="ECO:0000256" key="1">
    <source>
        <dbReference type="ARBA" id="ARBA00022598"/>
    </source>
</evidence>
<keyword evidence="2" id="KW-0547">Nucleotide-binding</keyword>
<sequence length="268" mass="28300">MSSAAPTEQPLSVAAVAAGLGELSCRFDVEVVAECDSTNARLLALAENGAPSGRVFAALRQTAGRGRRGRSWFSNAEDSLTFSLLWRFPRDTTMAGLSLAVGVALARALEELGLSGIALKWPNDVLLHGRKLAGVLIELVPGVLPETVVIGIGINRRRARDLPDDLQLTAAALADSGLPLPATSVLLARLLTALSAALTRFGAEGFASAREQWLERHAFQGRAVRLLSDFSEPLEGLCRGVDNDGALLLETATGVQRIITGEVSLRLA</sequence>
<dbReference type="Pfam" id="PF02237">
    <property type="entry name" value="BPL_C"/>
    <property type="match status" value="1"/>
</dbReference>
<dbReference type="Gene3D" id="2.30.30.100">
    <property type="match status" value="1"/>
</dbReference>
<dbReference type="EC" id="6.3.4.15" evidence="5"/>
<dbReference type="NCBIfam" id="TIGR00121">
    <property type="entry name" value="birA_ligase"/>
    <property type="match status" value="1"/>
</dbReference>
<dbReference type="InterPro" id="IPR045864">
    <property type="entry name" value="aa-tRNA-synth_II/BPL/LPL"/>
</dbReference>
<evidence type="ECO:0000256" key="3">
    <source>
        <dbReference type="ARBA" id="ARBA00022840"/>
    </source>
</evidence>
<dbReference type="CDD" id="cd16442">
    <property type="entry name" value="BPL"/>
    <property type="match status" value="1"/>
</dbReference>
<organism evidence="5">
    <name type="scientific">mine drainage metagenome</name>
    <dbReference type="NCBI Taxonomy" id="410659"/>
    <lineage>
        <taxon>unclassified sequences</taxon>
        <taxon>metagenomes</taxon>
        <taxon>ecological metagenomes</taxon>
    </lineage>
</organism>
<evidence type="ECO:0000259" key="4">
    <source>
        <dbReference type="PROSITE" id="PS51733"/>
    </source>
</evidence>
<dbReference type="InterPro" id="IPR003142">
    <property type="entry name" value="BPL_C"/>
</dbReference>
<keyword evidence="3" id="KW-0067">ATP-binding</keyword>
<keyword evidence="1 5" id="KW-0436">Ligase</keyword>
<protein>
    <submittedName>
        <fullName evidence="5">Bifunctional ligase/repressor BirA</fullName>
        <ecNumber evidence="5">6.3.4.15</ecNumber>
    </submittedName>
</protein>
<dbReference type="InterPro" id="IPR008988">
    <property type="entry name" value="Transcriptional_repressor_C"/>
</dbReference>
<accession>A0A1J5SS46</accession>
<evidence type="ECO:0000256" key="2">
    <source>
        <dbReference type="ARBA" id="ARBA00022741"/>
    </source>
</evidence>
<dbReference type="Pfam" id="PF03099">
    <property type="entry name" value="BPL_LplA_LipB"/>
    <property type="match status" value="1"/>
</dbReference>
<feature type="domain" description="BPL/LPL catalytic" evidence="4">
    <location>
        <begin position="24"/>
        <end position="202"/>
    </location>
</feature>
<dbReference type="SUPFAM" id="SSF50037">
    <property type="entry name" value="C-terminal domain of transcriptional repressors"/>
    <property type="match status" value="1"/>
</dbReference>
<dbReference type="Gene3D" id="3.30.930.10">
    <property type="entry name" value="Bira Bifunctional Protein, Domain 2"/>
    <property type="match status" value="1"/>
</dbReference>
<name>A0A1J5SS46_9ZZZZ</name>
<dbReference type="GO" id="GO:0004077">
    <property type="term" value="F:biotin--[biotin carboxyl-carrier protein] ligase activity"/>
    <property type="evidence" value="ECO:0007669"/>
    <property type="project" value="UniProtKB-EC"/>
</dbReference>
<dbReference type="GO" id="GO:0005737">
    <property type="term" value="C:cytoplasm"/>
    <property type="evidence" value="ECO:0007669"/>
    <property type="project" value="TreeGrafter"/>
</dbReference>
<proteinExistence type="predicted"/>
<reference evidence="5" key="1">
    <citation type="submission" date="2016-10" db="EMBL/GenBank/DDBJ databases">
        <title>Sequence of Gallionella enrichment culture.</title>
        <authorList>
            <person name="Poehlein A."/>
            <person name="Muehling M."/>
            <person name="Daniel R."/>
        </authorList>
    </citation>
    <scope>NUCLEOTIDE SEQUENCE</scope>
</reference>
<dbReference type="AlphaFoldDB" id="A0A1J5SS46"/>
<dbReference type="PROSITE" id="PS51733">
    <property type="entry name" value="BPL_LPL_CATALYTIC"/>
    <property type="match status" value="1"/>
</dbReference>
<dbReference type="InterPro" id="IPR004143">
    <property type="entry name" value="BPL_LPL_catalytic"/>
</dbReference>
<dbReference type="InterPro" id="IPR004408">
    <property type="entry name" value="Biotin_CoA_COase_ligase"/>
</dbReference>
<dbReference type="PANTHER" id="PTHR12835:SF5">
    <property type="entry name" value="BIOTIN--PROTEIN LIGASE"/>
    <property type="match status" value="1"/>
</dbReference>